<name>A0A370TBQ3_9HELO</name>
<evidence type="ECO:0000313" key="6">
    <source>
        <dbReference type="EMBL" id="RDL31467.1"/>
    </source>
</evidence>
<dbReference type="Proteomes" id="UP000254866">
    <property type="component" value="Unassembled WGS sequence"/>
</dbReference>
<dbReference type="STRING" id="2656787.A0A370TBQ3"/>
<proteinExistence type="predicted"/>
<protein>
    <recommendedName>
        <fullName evidence="8">ADP-ribosylation factor GTPase-activating protein GCS1</fullName>
    </recommendedName>
</protein>
<dbReference type="EMBL" id="NPIC01000012">
    <property type="protein sequence ID" value="RDL31467.1"/>
    <property type="molecule type" value="Genomic_DNA"/>
</dbReference>
<dbReference type="AlphaFoldDB" id="A0A370TBQ3"/>
<evidence type="ECO:0000256" key="3">
    <source>
        <dbReference type="ARBA" id="ARBA00022771"/>
    </source>
</evidence>
<dbReference type="GO" id="GO:0008270">
    <property type="term" value="F:zinc ion binding"/>
    <property type="evidence" value="ECO:0007669"/>
    <property type="project" value="UniProtKB-KW"/>
</dbReference>
<dbReference type="GeneID" id="43602525"/>
<feature type="compositionally biased region" description="Polar residues" evidence="5">
    <location>
        <begin position="76"/>
        <end position="101"/>
    </location>
</feature>
<dbReference type="RefSeq" id="XP_031865598.1">
    <property type="nucleotide sequence ID" value="XM_032018299.1"/>
</dbReference>
<gene>
    <name evidence="6" type="ORF">BP5553_09676</name>
</gene>
<evidence type="ECO:0000256" key="4">
    <source>
        <dbReference type="ARBA" id="ARBA00022833"/>
    </source>
</evidence>
<sequence>MDAFKAQEIERMRLGGNRPWRDFFDDAEANKFAGITWDDATIAERYSGEVGEEWKERLSAKVEGKEYVPSVKPAATSMSFGNSSTNSRSQTPLGSSRTDSPSRPGGKAKVDDKYFAGLGAANASRPHDLPPSQGGKYGGFGSAPPEPARGDPKLPGFDDLQKDPVAALTKGFGWFTSTVGKTAKTVNEGYIQPTAAKIAETDLAAQARVTAGQVARGAQTGAKNAADGFNRFVEGNGSSGGAYRQAPIDESKKDFWDSFAEAGNSKPSAIGTSAVKKGGSSAGLMGGAAKKDEDNWDKW</sequence>
<dbReference type="GO" id="GO:0000139">
    <property type="term" value="C:Golgi membrane"/>
    <property type="evidence" value="ECO:0007669"/>
    <property type="project" value="TreeGrafter"/>
</dbReference>
<accession>A0A370TBQ3</accession>
<evidence type="ECO:0000313" key="7">
    <source>
        <dbReference type="Proteomes" id="UP000254866"/>
    </source>
</evidence>
<dbReference type="PANTHER" id="PTHR46395:SF1">
    <property type="entry name" value="ADP-RIBOSYLATION FACTOR GTPASE-ACTIVATING PROTEIN 1"/>
    <property type="match status" value="1"/>
</dbReference>
<keyword evidence="4" id="KW-0862">Zinc</keyword>
<organism evidence="6 7">
    <name type="scientific">Venustampulla echinocandica</name>
    <dbReference type="NCBI Taxonomy" id="2656787"/>
    <lineage>
        <taxon>Eukaryota</taxon>
        <taxon>Fungi</taxon>
        <taxon>Dikarya</taxon>
        <taxon>Ascomycota</taxon>
        <taxon>Pezizomycotina</taxon>
        <taxon>Leotiomycetes</taxon>
        <taxon>Helotiales</taxon>
        <taxon>Pleuroascaceae</taxon>
        <taxon>Venustampulla</taxon>
    </lineage>
</organism>
<evidence type="ECO:0000256" key="2">
    <source>
        <dbReference type="ARBA" id="ARBA00022723"/>
    </source>
</evidence>
<dbReference type="PANTHER" id="PTHR46395">
    <property type="entry name" value="ADP-RIBOSYLATION FACTOR GTPASE-ACTIVATING PROTEIN 1"/>
    <property type="match status" value="1"/>
</dbReference>
<reference evidence="6 7" key="1">
    <citation type="journal article" date="2018" name="IMA Fungus">
        <title>IMA Genome-F 9: Draft genome sequence of Annulohypoxylon stygium, Aspergillus mulundensis, Berkeleyomyces basicola (syn. Thielaviopsis basicola), Ceratocystis smalleyi, two Cercospora beticola strains, Coleophoma cylindrospora, Fusarium fracticaudum, Phialophora cf. hyalina, and Morchella septimelata.</title>
        <authorList>
            <person name="Wingfield B.D."/>
            <person name="Bills G.F."/>
            <person name="Dong Y."/>
            <person name="Huang W."/>
            <person name="Nel W.J."/>
            <person name="Swalarsk-Parry B.S."/>
            <person name="Vaghefi N."/>
            <person name="Wilken P.M."/>
            <person name="An Z."/>
            <person name="de Beer Z.W."/>
            <person name="De Vos L."/>
            <person name="Chen L."/>
            <person name="Duong T.A."/>
            <person name="Gao Y."/>
            <person name="Hammerbacher A."/>
            <person name="Kikkert J.R."/>
            <person name="Li Y."/>
            <person name="Li H."/>
            <person name="Li K."/>
            <person name="Li Q."/>
            <person name="Liu X."/>
            <person name="Ma X."/>
            <person name="Naidoo K."/>
            <person name="Pethybridge S.J."/>
            <person name="Sun J."/>
            <person name="Steenkamp E.T."/>
            <person name="van der Nest M.A."/>
            <person name="van Wyk S."/>
            <person name="Wingfield M.J."/>
            <person name="Xiong C."/>
            <person name="Yue Q."/>
            <person name="Zhang X."/>
        </authorList>
    </citation>
    <scope>NUCLEOTIDE SEQUENCE [LARGE SCALE GENOMIC DNA]</scope>
    <source>
        <strain evidence="6 7">BP 5553</strain>
    </source>
</reference>
<comment type="caution">
    <text evidence="6">The sequence shown here is derived from an EMBL/GenBank/DDBJ whole genome shotgun (WGS) entry which is preliminary data.</text>
</comment>
<dbReference type="GO" id="GO:0030100">
    <property type="term" value="P:regulation of endocytosis"/>
    <property type="evidence" value="ECO:0007669"/>
    <property type="project" value="TreeGrafter"/>
</dbReference>
<feature type="compositionally biased region" description="Basic and acidic residues" evidence="5">
    <location>
        <begin position="289"/>
        <end position="299"/>
    </location>
</feature>
<keyword evidence="1" id="KW-0343">GTPase activation</keyword>
<keyword evidence="3" id="KW-0863">Zinc-finger</keyword>
<evidence type="ECO:0008006" key="8">
    <source>
        <dbReference type="Google" id="ProtNLM"/>
    </source>
</evidence>
<keyword evidence="7" id="KW-1185">Reference proteome</keyword>
<dbReference type="GO" id="GO:0032012">
    <property type="term" value="P:regulation of ARF protein signal transduction"/>
    <property type="evidence" value="ECO:0007669"/>
    <property type="project" value="TreeGrafter"/>
</dbReference>
<feature type="region of interest" description="Disordered" evidence="5">
    <location>
        <begin position="267"/>
        <end position="299"/>
    </location>
</feature>
<feature type="region of interest" description="Disordered" evidence="5">
    <location>
        <begin position="66"/>
        <end position="161"/>
    </location>
</feature>
<dbReference type="GO" id="GO:0005096">
    <property type="term" value="F:GTPase activator activity"/>
    <property type="evidence" value="ECO:0007669"/>
    <property type="project" value="UniProtKB-KW"/>
</dbReference>
<dbReference type="OrthoDB" id="983479at2759"/>
<evidence type="ECO:0000256" key="5">
    <source>
        <dbReference type="SAM" id="MobiDB-lite"/>
    </source>
</evidence>
<keyword evidence="2" id="KW-0479">Metal-binding</keyword>
<evidence type="ECO:0000256" key="1">
    <source>
        <dbReference type="ARBA" id="ARBA00022468"/>
    </source>
</evidence>